<accession>A0A075M017</accession>
<reference evidence="2" key="1">
    <citation type="submission" date="2014-09" db="EMBL/GenBank/DDBJ databases">
        <title>Genomic characterization and comparison of seven Myoviridae bacteriophage infecting Bacillus thuringiensis.</title>
        <authorList>
            <person name="Sauder A.B."/>
            <person name="McKenzie Q.R."/>
            <person name="Temple L.M."/>
            <person name="Alexis B.K."/>
            <person name="Al-Atrache Z."/>
            <person name="Lewis L.O."/>
            <person name="Loesser-Casey K.E."/>
            <person name="Mitchell K.J."/>
        </authorList>
    </citation>
    <scope>NUCLEOTIDE SEQUENCE [LARGE SCALE GENOMIC DNA]</scope>
</reference>
<dbReference type="GeneID" id="20283040"/>
<organism evidence="1 2">
    <name type="scientific">Bacillus phage Riley</name>
    <dbReference type="NCBI Taxonomy" id="1486662"/>
    <lineage>
        <taxon>Viruses</taxon>
        <taxon>Duplodnaviria</taxon>
        <taxon>Heunggongvirae</taxon>
        <taxon>Uroviricota</taxon>
        <taxon>Caudoviricetes</taxon>
        <taxon>Herelleviridae</taxon>
        <taxon>Bastillevirinae</taxon>
        <taxon>Bequatrovirus</taxon>
        <taxon>Bequatrovirus riley</taxon>
    </lineage>
</organism>
<evidence type="ECO:0000313" key="1">
    <source>
        <dbReference type="EMBL" id="AIF71929.1"/>
    </source>
</evidence>
<evidence type="ECO:0000313" key="2">
    <source>
        <dbReference type="Proteomes" id="UP000028561"/>
    </source>
</evidence>
<dbReference type="EMBL" id="KJ489402">
    <property type="protein sequence ID" value="AIF71929.1"/>
    <property type="molecule type" value="Genomic_DNA"/>
</dbReference>
<name>A0A075M017_9CAUD</name>
<dbReference type="RefSeq" id="YP_009055818.1">
    <property type="nucleotide sequence ID" value="NC_024788.1"/>
</dbReference>
<dbReference type="KEGG" id="vg:20283040"/>
<sequence>MLFQFDVKTENGKVHLFTNAGKDVKEAMNKIPVEMDKRGIFQDYEIIETRTYESGGRWINADGTLHEEPIKEEISEEIEAVTLEEEEGQLSLAL</sequence>
<dbReference type="Proteomes" id="UP000028561">
    <property type="component" value="Segment"/>
</dbReference>
<protein>
    <submittedName>
        <fullName evidence="1">Uncharacterized protein</fullName>
    </submittedName>
</protein>
<proteinExistence type="predicted"/>
<keyword evidence="2" id="KW-1185">Reference proteome</keyword>
<reference evidence="1 2" key="2">
    <citation type="journal article" date="2016" name="Virology (Lond)">
        <title>Genomic characterization and comparison of seven Myoviridae bacteriophage infecting Bacillus thuringiensis.</title>
        <authorList>
            <person name="Sauder A.B."/>
            <person name="Quinn M.R."/>
            <person name="Brouillette A."/>
            <person name="Caruso S."/>
            <person name="Cresawn S."/>
            <person name="Erill I."/>
            <person name="Lewis L."/>
            <person name="Loesser-Casey K."/>
            <person name="Pate M."/>
            <person name="Scott C."/>
            <person name="Stockwell S."/>
            <person name="Temple L."/>
        </authorList>
    </citation>
    <scope>NUCLEOTIDE SEQUENCE [LARGE SCALE GENOMIC DNA]</scope>
</reference>